<accession>A0A0N4U889</accession>
<evidence type="ECO:0000313" key="4">
    <source>
        <dbReference type="WBParaSite" id="DME_0000324601-mRNA-1"/>
    </source>
</evidence>
<reference evidence="1 3" key="2">
    <citation type="submission" date="2018-11" db="EMBL/GenBank/DDBJ databases">
        <authorList>
            <consortium name="Pathogen Informatics"/>
        </authorList>
    </citation>
    <scope>NUCLEOTIDE SEQUENCE [LARGE SCALE GENOMIC DNA]</scope>
</reference>
<evidence type="ECO:0000313" key="3">
    <source>
        <dbReference type="Proteomes" id="UP000274756"/>
    </source>
</evidence>
<dbReference type="EMBL" id="UYYG01001160">
    <property type="protein sequence ID" value="VDN57432.1"/>
    <property type="molecule type" value="Genomic_DNA"/>
</dbReference>
<keyword evidence="3" id="KW-1185">Reference proteome</keyword>
<organism evidence="2 4">
    <name type="scientific">Dracunculus medinensis</name>
    <name type="common">Guinea worm</name>
    <dbReference type="NCBI Taxonomy" id="318479"/>
    <lineage>
        <taxon>Eukaryota</taxon>
        <taxon>Metazoa</taxon>
        <taxon>Ecdysozoa</taxon>
        <taxon>Nematoda</taxon>
        <taxon>Chromadorea</taxon>
        <taxon>Rhabditida</taxon>
        <taxon>Spirurina</taxon>
        <taxon>Dracunculoidea</taxon>
        <taxon>Dracunculidae</taxon>
        <taxon>Dracunculus</taxon>
    </lineage>
</organism>
<dbReference type="Proteomes" id="UP000038040">
    <property type="component" value="Unplaced"/>
</dbReference>
<proteinExistence type="predicted"/>
<sequence>MDECVEIDEEREQQKRQRFVSFISPRRFILSKYEQNFDDKKPVNHTVLPLVSSMCRRCLEPMNSDEVSHSSIAVETVPLKKRFISKIKDVPLDILLKMKPAPFSCLTTIPLVDINLPGDVSFLVDTAVVPECDLFVDNCGIWNTRDRHSTTKKHLLDKSGMKATAENAVYLLEKKYATHPTAQPDSSLMKVRWVIKRDGRAIGLALISYRIENGCVLPALPHGNKKSFGEVYQRTLPSALQYMKKKCFESADSSNISGELKVGCINLTADYRQFIPRNVHQLYNLRRSCKQYQDSTNRKKPNIKQIYQHLHHTNLQYSDRNESHVCTTSRDSYCLRVTE</sequence>
<dbReference type="AlphaFoldDB" id="A0A0N4U889"/>
<gene>
    <name evidence="1" type="ORF">DME_LOCUS7405</name>
</gene>
<name>A0A0N4U889_DRAME</name>
<dbReference type="WBParaSite" id="DME_0000324601-mRNA-1">
    <property type="protein sequence ID" value="DME_0000324601-mRNA-1"/>
    <property type="gene ID" value="DME_0000324601"/>
</dbReference>
<evidence type="ECO:0000313" key="2">
    <source>
        <dbReference type="Proteomes" id="UP000038040"/>
    </source>
</evidence>
<evidence type="ECO:0000313" key="1">
    <source>
        <dbReference type="EMBL" id="VDN57432.1"/>
    </source>
</evidence>
<dbReference type="Proteomes" id="UP000274756">
    <property type="component" value="Unassembled WGS sequence"/>
</dbReference>
<protein>
    <submittedName>
        <fullName evidence="4">DUF1891 domain-containing protein</fullName>
    </submittedName>
</protein>
<reference evidence="4" key="1">
    <citation type="submission" date="2017-02" db="UniProtKB">
        <authorList>
            <consortium name="WormBaseParasite"/>
        </authorList>
    </citation>
    <scope>IDENTIFICATION</scope>
</reference>